<comment type="similarity">
    <text evidence="5">Belongs to the SctL stator family.</text>
</comment>
<accession>A0A6A7N766</accession>
<dbReference type="PANTHER" id="PTHR34982:SF4">
    <property type="entry name" value="TYPE 3 SECRETION SYSTEM STATOR PROTEIN"/>
    <property type="match status" value="1"/>
</dbReference>
<evidence type="ECO:0000256" key="3">
    <source>
        <dbReference type="ARBA" id="ARBA00022490"/>
    </source>
</evidence>
<organism evidence="7 8">
    <name type="scientific">Rugamonas aquatica</name>
    <dbReference type="NCBI Taxonomy" id="2743357"/>
    <lineage>
        <taxon>Bacteria</taxon>
        <taxon>Pseudomonadati</taxon>
        <taxon>Pseudomonadota</taxon>
        <taxon>Betaproteobacteria</taxon>
        <taxon>Burkholderiales</taxon>
        <taxon>Oxalobacteraceae</taxon>
        <taxon>Telluria group</taxon>
        <taxon>Rugamonas</taxon>
    </lineage>
</organism>
<reference evidence="7 8" key="1">
    <citation type="submission" date="2019-10" db="EMBL/GenBank/DDBJ databases">
        <title>Two novel species isolated from a subtropical stream in China.</title>
        <authorList>
            <person name="Lu H."/>
        </authorList>
    </citation>
    <scope>NUCLEOTIDE SEQUENCE [LARGE SCALE GENOMIC DNA]</scope>
    <source>
        <strain evidence="7 8">FT29W</strain>
    </source>
</reference>
<dbReference type="Proteomes" id="UP000440498">
    <property type="component" value="Unassembled WGS sequence"/>
</dbReference>
<dbReference type="AlphaFoldDB" id="A0A6A7N766"/>
<keyword evidence="3" id="KW-0963">Cytoplasm</keyword>
<comment type="subcellular location">
    <subcellularLocation>
        <location evidence="1">Cytoplasm</location>
    </subcellularLocation>
</comment>
<proteinExistence type="inferred from homology"/>
<dbReference type="GO" id="GO:0005829">
    <property type="term" value="C:cytosol"/>
    <property type="evidence" value="ECO:0007669"/>
    <property type="project" value="TreeGrafter"/>
</dbReference>
<name>A0A6A7N766_9BURK</name>
<dbReference type="InterPro" id="IPR012842">
    <property type="entry name" value="T3SS_SctL/SctL2"/>
</dbReference>
<dbReference type="InterPro" id="IPR010586">
    <property type="entry name" value="T3SS_stator_protein"/>
</dbReference>
<keyword evidence="8" id="KW-1185">Reference proteome</keyword>
<dbReference type="PANTHER" id="PTHR34982">
    <property type="entry name" value="YOP PROTEINS TRANSLOCATION PROTEIN L"/>
    <property type="match status" value="1"/>
</dbReference>
<evidence type="ECO:0000256" key="4">
    <source>
        <dbReference type="ARBA" id="ARBA00022927"/>
    </source>
</evidence>
<protein>
    <recommendedName>
        <fullName evidence="6">Type 3 secretion system stator protein</fullName>
    </recommendedName>
</protein>
<evidence type="ECO:0000256" key="6">
    <source>
        <dbReference type="ARBA" id="ARBA00040494"/>
    </source>
</evidence>
<gene>
    <name evidence="7" type="ORF">GEV02_21525</name>
</gene>
<comment type="caution">
    <text evidence="7">The sequence shown here is derived from an EMBL/GenBank/DDBJ whole genome shotgun (WGS) entry which is preliminary data.</text>
</comment>
<dbReference type="RefSeq" id="WP_152840019.1">
    <property type="nucleotide sequence ID" value="NZ_WHUG01000009.1"/>
</dbReference>
<evidence type="ECO:0000313" key="7">
    <source>
        <dbReference type="EMBL" id="MQA40728.1"/>
    </source>
</evidence>
<keyword evidence="2" id="KW-0813">Transport</keyword>
<dbReference type="NCBIfam" id="NF005392">
    <property type="entry name" value="PRK06937.1"/>
    <property type="match status" value="1"/>
</dbReference>
<evidence type="ECO:0000256" key="5">
    <source>
        <dbReference type="ARBA" id="ARBA00024335"/>
    </source>
</evidence>
<dbReference type="InterPro" id="IPR051472">
    <property type="entry name" value="T3SS_Stator/FliH"/>
</dbReference>
<dbReference type="GO" id="GO:0030254">
    <property type="term" value="P:protein secretion by the type III secretion system"/>
    <property type="evidence" value="ECO:0007669"/>
    <property type="project" value="InterPro"/>
</dbReference>
<evidence type="ECO:0000256" key="1">
    <source>
        <dbReference type="ARBA" id="ARBA00004496"/>
    </source>
</evidence>
<dbReference type="Pfam" id="PF06635">
    <property type="entry name" value="T3SS_SCTL"/>
    <property type="match status" value="1"/>
</dbReference>
<evidence type="ECO:0000256" key="2">
    <source>
        <dbReference type="ARBA" id="ARBA00022448"/>
    </source>
</evidence>
<dbReference type="EMBL" id="WHUG01000009">
    <property type="protein sequence ID" value="MQA40728.1"/>
    <property type="molecule type" value="Genomic_DNA"/>
</dbReference>
<keyword evidence="4" id="KW-0653">Protein transport</keyword>
<evidence type="ECO:0000313" key="8">
    <source>
        <dbReference type="Proteomes" id="UP000440498"/>
    </source>
</evidence>
<sequence length="207" mass="22528">MVLFVRHTDKLAAPDPSAPLLPAAAHLQYVRAEALLAAAQAEATAVLAAAAAEREDERRRGYEEGVMQARAEAAEQMLSNVARTIDYFAGVEGRMTELVLQAMRRLVADYSDRERATIVVRGALAAVRSQKHVTLRVAAERLDVLRDALDGILAEFTGIGYVDLQADTRLRGDACVVETEIGVVEASLEAQIEALRRAFAHVFGKRC</sequence>
<dbReference type="NCBIfam" id="TIGR02499">
    <property type="entry name" value="HrpE_YscL_not"/>
    <property type="match status" value="1"/>
</dbReference>